<reference evidence="1 2" key="1">
    <citation type="journal article" date="2019" name="Nat. Ecol. Evol.">
        <title>Megaphylogeny resolves global patterns of mushroom evolution.</title>
        <authorList>
            <person name="Varga T."/>
            <person name="Krizsan K."/>
            <person name="Foldi C."/>
            <person name="Dima B."/>
            <person name="Sanchez-Garcia M."/>
            <person name="Sanchez-Ramirez S."/>
            <person name="Szollosi G.J."/>
            <person name="Szarkandi J.G."/>
            <person name="Papp V."/>
            <person name="Albert L."/>
            <person name="Andreopoulos W."/>
            <person name="Angelini C."/>
            <person name="Antonin V."/>
            <person name="Barry K.W."/>
            <person name="Bougher N.L."/>
            <person name="Buchanan P."/>
            <person name="Buyck B."/>
            <person name="Bense V."/>
            <person name="Catcheside P."/>
            <person name="Chovatia M."/>
            <person name="Cooper J."/>
            <person name="Damon W."/>
            <person name="Desjardin D."/>
            <person name="Finy P."/>
            <person name="Geml J."/>
            <person name="Haridas S."/>
            <person name="Hughes K."/>
            <person name="Justo A."/>
            <person name="Karasinski D."/>
            <person name="Kautmanova I."/>
            <person name="Kiss B."/>
            <person name="Kocsube S."/>
            <person name="Kotiranta H."/>
            <person name="LaButti K.M."/>
            <person name="Lechner B.E."/>
            <person name="Liimatainen K."/>
            <person name="Lipzen A."/>
            <person name="Lukacs Z."/>
            <person name="Mihaltcheva S."/>
            <person name="Morgado L.N."/>
            <person name="Niskanen T."/>
            <person name="Noordeloos M.E."/>
            <person name="Ohm R.A."/>
            <person name="Ortiz-Santana B."/>
            <person name="Ovrebo C."/>
            <person name="Racz N."/>
            <person name="Riley R."/>
            <person name="Savchenko A."/>
            <person name="Shiryaev A."/>
            <person name="Soop K."/>
            <person name="Spirin V."/>
            <person name="Szebenyi C."/>
            <person name="Tomsovsky M."/>
            <person name="Tulloss R.E."/>
            <person name="Uehling J."/>
            <person name="Grigoriev I.V."/>
            <person name="Vagvolgyi C."/>
            <person name="Papp T."/>
            <person name="Martin F.M."/>
            <person name="Miettinen O."/>
            <person name="Hibbett D.S."/>
            <person name="Nagy L.G."/>
        </authorList>
    </citation>
    <scope>NUCLEOTIDE SEQUENCE [LARGE SCALE GENOMIC DNA]</scope>
    <source>
        <strain evidence="1 2">NL-1719</strain>
    </source>
</reference>
<protein>
    <submittedName>
        <fullName evidence="1">Uncharacterized protein</fullName>
    </submittedName>
</protein>
<gene>
    <name evidence="1" type="ORF">BDN72DRAFT_522052</name>
</gene>
<accession>A0ACD3AZL2</accession>
<evidence type="ECO:0000313" key="1">
    <source>
        <dbReference type="EMBL" id="TFK70744.1"/>
    </source>
</evidence>
<proteinExistence type="predicted"/>
<dbReference type="Proteomes" id="UP000308600">
    <property type="component" value="Unassembled WGS sequence"/>
</dbReference>
<organism evidence="1 2">
    <name type="scientific">Pluteus cervinus</name>
    <dbReference type="NCBI Taxonomy" id="181527"/>
    <lineage>
        <taxon>Eukaryota</taxon>
        <taxon>Fungi</taxon>
        <taxon>Dikarya</taxon>
        <taxon>Basidiomycota</taxon>
        <taxon>Agaricomycotina</taxon>
        <taxon>Agaricomycetes</taxon>
        <taxon>Agaricomycetidae</taxon>
        <taxon>Agaricales</taxon>
        <taxon>Pluteineae</taxon>
        <taxon>Pluteaceae</taxon>
        <taxon>Pluteus</taxon>
    </lineage>
</organism>
<dbReference type="EMBL" id="ML208308">
    <property type="protein sequence ID" value="TFK70744.1"/>
    <property type="molecule type" value="Genomic_DNA"/>
</dbReference>
<name>A0ACD3AZL2_9AGAR</name>
<keyword evidence="2" id="KW-1185">Reference proteome</keyword>
<sequence length="159" mass="17639">MISSGTTERHDPARDSDVNEHGQSAPWFSTFPVTTSFTILYPLSLFLSFVGHRKSTANALGSANNPIHHEFSIHNFVLVWHGAYHLHTKAECTSSTGHCQNQQHSYIIHLSDTHRVIPLSSAVLTSSASFQRVSFCDPDYPSPPHYFVACCCLPVLSLE</sequence>
<evidence type="ECO:0000313" key="2">
    <source>
        <dbReference type="Proteomes" id="UP000308600"/>
    </source>
</evidence>